<keyword evidence="2" id="KW-0812">Transmembrane</keyword>
<dbReference type="AlphaFoldDB" id="A0AAD3SY86"/>
<dbReference type="Proteomes" id="UP001279734">
    <property type="component" value="Unassembled WGS sequence"/>
</dbReference>
<evidence type="ECO:0000256" key="2">
    <source>
        <dbReference type="SAM" id="Phobius"/>
    </source>
</evidence>
<comment type="caution">
    <text evidence="3">The sequence shown here is derived from an EMBL/GenBank/DDBJ whole genome shotgun (WGS) entry which is preliminary data.</text>
</comment>
<evidence type="ECO:0000313" key="4">
    <source>
        <dbReference type="Proteomes" id="UP001279734"/>
    </source>
</evidence>
<feature type="transmembrane region" description="Helical" evidence="2">
    <location>
        <begin position="208"/>
        <end position="227"/>
    </location>
</feature>
<keyword evidence="2" id="KW-1133">Transmembrane helix</keyword>
<keyword evidence="4" id="KW-1185">Reference proteome</keyword>
<feature type="transmembrane region" description="Helical" evidence="2">
    <location>
        <begin position="174"/>
        <end position="196"/>
    </location>
</feature>
<reference evidence="3" key="1">
    <citation type="submission" date="2023-05" db="EMBL/GenBank/DDBJ databases">
        <title>Nepenthes gracilis genome sequencing.</title>
        <authorList>
            <person name="Fukushima K."/>
        </authorList>
    </citation>
    <scope>NUCLEOTIDE SEQUENCE</scope>
    <source>
        <strain evidence="3">SING2019-196</strain>
    </source>
</reference>
<organism evidence="3 4">
    <name type="scientific">Nepenthes gracilis</name>
    <name type="common">Slender pitcher plant</name>
    <dbReference type="NCBI Taxonomy" id="150966"/>
    <lineage>
        <taxon>Eukaryota</taxon>
        <taxon>Viridiplantae</taxon>
        <taxon>Streptophyta</taxon>
        <taxon>Embryophyta</taxon>
        <taxon>Tracheophyta</taxon>
        <taxon>Spermatophyta</taxon>
        <taxon>Magnoliopsida</taxon>
        <taxon>eudicotyledons</taxon>
        <taxon>Gunneridae</taxon>
        <taxon>Pentapetalae</taxon>
        <taxon>Caryophyllales</taxon>
        <taxon>Nepenthaceae</taxon>
        <taxon>Nepenthes</taxon>
    </lineage>
</organism>
<feature type="compositionally biased region" description="Basic and acidic residues" evidence="1">
    <location>
        <begin position="375"/>
        <end position="403"/>
    </location>
</feature>
<dbReference type="PANTHER" id="PTHR36354:SF2">
    <property type="entry name" value="IMPORT INNER MEMBRANE TRANSLOCASE SUBUNIT"/>
    <property type="match status" value="1"/>
</dbReference>
<keyword evidence="2" id="KW-0472">Membrane</keyword>
<protein>
    <recommendedName>
        <fullName evidence="5">Import inner membrane translocase subunit</fullName>
    </recommendedName>
</protein>
<evidence type="ECO:0008006" key="5">
    <source>
        <dbReference type="Google" id="ProtNLM"/>
    </source>
</evidence>
<evidence type="ECO:0000313" key="3">
    <source>
        <dbReference type="EMBL" id="GMH19344.1"/>
    </source>
</evidence>
<evidence type="ECO:0000256" key="1">
    <source>
        <dbReference type="SAM" id="MobiDB-lite"/>
    </source>
</evidence>
<feature type="region of interest" description="Disordered" evidence="1">
    <location>
        <begin position="370"/>
        <end position="403"/>
    </location>
</feature>
<gene>
    <name evidence="3" type="ORF">Nepgr_021185</name>
</gene>
<dbReference type="PANTHER" id="PTHR36354">
    <property type="entry name" value="IMPORT INNER MEMBRANE TRANSLOCASE SUBUNIT"/>
    <property type="match status" value="1"/>
</dbReference>
<sequence length="403" mass="44823">MSKPVPRIVRGFFRFHFDRNQSHFPSNPTPSFISDRGCSSILSYGFSNSAIFASETDTNRSFQFLISRAASSNGVLRLMLNCPSSFLGISCRNYSSTSLKFNDVSCKSWGFGKLCYNPLRVRYLSFGSPSFGSKITGSVAQKVVEKPLSAVKSAASRYREAVALQIEGFWRRNYLLLVGAGGVAVCILLYRIMFGIANTFVGLSEGMAKYGFLALSSAMVAFAGLYIRSRYTINPDKVYRIAMRMLNTSAGVLEVMGAPLSGTDLRAYVMSGGGFTMSKLKPRFRSKRCFLIFPIHGSERKGLVSAEVKKQKGEYIMKLLAVDIPMASGPDKRLFIAGDEEEYRVGGGLIAELRDPVVKAMAATKEFEELDDVEEEKHAERQLQEAERKHREDAYKAERERAQ</sequence>
<dbReference type="EMBL" id="BSYO01000020">
    <property type="protein sequence ID" value="GMH19344.1"/>
    <property type="molecule type" value="Genomic_DNA"/>
</dbReference>
<name>A0AAD3SY86_NEPGR</name>
<proteinExistence type="predicted"/>
<accession>A0AAD3SY86</accession>